<dbReference type="OrthoDB" id="238681at2759"/>
<keyword evidence="2" id="KW-1185">Reference proteome</keyword>
<gene>
    <name evidence="1" type="ORF">P691DRAFT_622214</name>
</gene>
<sequence length="59" mass="6957">DSWATRDRVFAKFHDYFSRIRILEQNPRENVPIAGFTLICSLNERIRVTKIVQGLCSQF</sequence>
<evidence type="ECO:0000313" key="2">
    <source>
        <dbReference type="Proteomes" id="UP000807342"/>
    </source>
</evidence>
<feature type="non-terminal residue" evidence="1">
    <location>
        <position position="1"/>
    </location>
</feature>
<protein>
    <submittedName>
        <fullName evidence="1">Uncharacterized protein</fullName>
    </submittedName>
</protein>
<name>A0A9P5X380_9AGAR</name>
<organism evidence="1 2">
    <name type="scientific">Macrolepiota fuliginosa MF-IS2</name>
    <dbReference type="NCBI Taxonomy" id="1400762"/>
    <lineage>
        <taxon>Eukaryota</taxon>
        <taxon>Fungi</taxon>
        <taxon>Dikarya</taxon>
        <taxon>Basidiomycota</taxon>
        <taxon>Agaricomycotina</taxon>
        <taxon>Agaricomycetes</taxon>
        <taxon>Agaricomycetidae</taxon>
        <taxon>Agaricales</taxon>
        <taxon>Agaricineae</taxon>
        <taxon>Agaricaceae</taxon>
        <taxon>Macrolepiota</taxon>
    </lineage>
</organism>
<evidence type="ECO:0000313" key="1">
    <source>
        <dbReference type="EMBL" id="KAF9442556.1"/>
    </source>
</evidence>
<comment type="caution">
    <text evidence="1">The sequence shown here is derived from an EMBL/GenBank/DDBJ whole genome shotgun (WGS) entry which is preliminary data.</text>
</comment>
<feature type="non-terminal residue" evidence="1">
    <location>
        <position position="59"/>
    </location>
</feature>
<dbReference type="Proteomes" id="UP000807342">
    <property type="component" value="Unassembled WGS sequence"/>
</dbReference>
<reference evidence="1" key="1">
    <citation type="submission" date="2020-11" db="EMBL/GenBank/DDBJ databases">
        <authorList>
            <consortium name="DOE Joint Genome Institute"/>
            <person name="Ahrendt S."/>
            <person name="Riley R."/>
            <person name="Andreopoulos W."/>
            <person name="Labutti K."/>
            <person name="Pangilinan J."/>
            <person name="Ruiz-Duenas F.J."/>
            <person name="Barrasa J.M."/>
            <person name="Sanchez-Garcia M."/>
            <person name="Camarero S."/>
            <person name="Miyauchi S."/>
            <person name="Serrano A."/>
            <person name="Linde D."/>
            <person name="Babiker R."/>
            <person name="Drula E."/>
            <person name="Ayuso-Fernandez I."/>
            <person name="Pacheco R."/>
            <person name="Padilla G."/>
            <person name="Ferreira P."/>
            <person name="Barriuso J."/>
            <person name="Kellner H."/>
            <person name="Castanera R."/>
            <person name="Alfaro M."/>
            <person name="Ramirez L."/>
            <person name="Pisabarro A.G."/>
            <person name="Kuo A."/>
            <person name="Tritt A."/>
            <person name="Lipzen A."/>
            <person name="He G."/>
            <person name="Yan M."/>
            <person name="Ng V."/>
            <person name="Cullen D."/>
            <person name="Martin F."/>
            <person name="Rosso M.-N."/>
            <person name="Henrissat B."/>
            <person name="Hibbett D."/>
            <person name="Martinez A.T."/>
            <person name="Grigoriev I.V."/>
        </authorList>
    </citation>
    <scope>NUCLEOTIDE SEQUENCE</scope>
    <source>
        <strain evidence="1">MF-IS2</strain>
    </source>
</reference>
<accession>A0A9P5X380</accession>
<dbReference type="EMBL" id="MU151608">
    <property type="protein sequence ID" value="KAF9442556.1"/>
    <property type="molecule type" value="Genomic_DNA"/>
</dbReference>
<proteinExistence type="predicted"/>
<dbReference type="AlphaFoldDB" id="A0A9P5X380"/>